<proteinExistence type="predicted"/>
<protein>
    <recommendedName>
        <fullName evidence="1">Putative regulatory protein FmdB zinc ribbon domain-containing protein</fullName>
    </recommendedName>
</protein>
<sequence length="113" mass="12784">MPIYEYRCQTCTKVSSFFLRSINSEVEPVCSYCQSKNMERRMSSFAMGKTVGSVHEKFAPGSEHRSPDYYSDPRNIGRGVEATFTKFGMEMPHTVRDNIDAARSGETPQGLEL</sequence>
<evidence type="ECO:0000259" key="1">
    <source>
        <dbReference type="SMART" id="SM00834"/>
    </source>
</evidence>
<gene>
    <name evidence="2" type="ORF">METZ01_LOCUS45646</name>
</gene>
<accession>A0A381RLT0</accession>
<dbReference type="InterPro" id="IPR013429">
    <property type="entry name" value="Regulatory_FmdB_Zinc_ribbon"/>
</dbReference>
<dbReference type="AlphaFoldDB" id="A0A381RLT0"/>
<dbReference type="NCBIfam" id="TIGR02605">
    <property type="entry name" value="CxxC_CxxC_SSSS"/>
    <property type="match status" value="1"/>
</dbReference>
<feature type="domain" description="Putative regulatory protein FmdB zinc ribbon" evidence="1">
    <location>
        <begin position="1"/>
        <end position="43"/>
    </location>
</feature>
<dbReference type="Pfam" id="PF09723">
    <property type="entry name" value="Zn_ribbon_8"/>
    <property type="match status" value="1"/>
</dbReference>
<dbReference type="EMBL" id="UINC01002090">
    <property type="protein sequence ID" value="SUZ92792.1"/>
    <property type="molecule type" value="Genomic_DNA"/>
</dbReference>
<name>A0A381RLT0_9ZZZZ</name>
<organism evidence="2">
    <name type="scientific">marine metagenome</name>
    <dbReference type="NCBI Taxonomy" id="408172"/>
    <lineage>
        <taxon>unclassified sequences</taxon>
        <taxon>metagenomes</taxon>
        <taxon>ecological metagenomes</taxon>
    </lineage>
</organism>
<reference evidence="2" key="1">
    <citation type="submission" date="2018-05" db="EMBL/GenBank/DDBJ databases">
        <authorList>
            <person name="Lanie J.A."/>
            <person name="Ng W.-L."/>
            <person name="Kazmierczak K.M."/>
            <person name="Andrzejewski T.M."/>
            <person name="Davidsen T.M."/>
            <person name="Wayne K.J."/>
            <person name="Tettelin H."/>
            <person name="Glass J.I."/>
            <person name="Rusch D."/>
            <person name="Podicherti R."/>
            <person name="Tsui H.-C.T."/>
            <person name="Winkler M.E."/>
        </authorList>
    </citation>
    <scope>NUCLEOTIDE SEQUENCE</scope>
</reference>
<evidence type="ECO:0000313" key="2">
    <source>
        <dbReference type="EMBL" id="SUZ92792.1"/>
    </source>
</evidence>
<dbReference type="SMART" id="SM00834">
    <property type="entry name" value="CxxC_CXXC_SSSS"/>
    <property type="match status" value="1"/>
</dbReference>